<protein>
    <submittedName>
        <fullName evidence="1">Uncharacterized protein</fullName>
    </submittedName>
</protein>
<evidence type="ECO:0000313" key="2">
    <source>
        <dbReference type="Proteomes" id="UP000197090"/>
    </source>
</evidence>
<name>A0A246I4V4_STEMA</name>
<dbReference type="AlphaFoldDB" id="A0A246I4V4"/>
<proteinExistence type="predicted"/>
<comment type="caution">
    <text evidence="1">The sequence shown here is derived from an EMBL/GenBank/DDBJ whole genome shotgun (WGS) entry which is preliminary data.</text>
</comment>
<gene>
    <name evidence="1" type="ORF">CEE63_12360</name>
</gene>
<sequence length="164" mass="18433">MVMSYSLDAFEYRDFGELEPGTVFADERGRWYMAARLLGRNETMALRLDSGEHDNGIGDLIANVSERVFAVAKPYGTSIYVDDLFDLRRSTSGPFPGCIMLASPLAIFGFGHERRMIGLNGYEIDEGSVHRERARYLKWSVWLVDADRKKVGDSPLVSVDASQQ</sequence>
<evidence type="ECO:0000313" key="1">
    <source>
        <dbReference type="EMBL" id="OWQ73432.1"/>
    </source>
</evidence>
<organism evidence="1 2">
    <name type="scientific">Stenotrophomonas maltophilia</name>
    <name type="common">Pseudomonas maltophilia</name>
    <name type="synonym">Xanthomonas maltophilia</name>
    <dbReference type="NCBI Taxonomy" id="40324"/>
    <lineage>
        <taxon>Bacteria</taxon>
        <taxon>Pseudomonadati</taxon>
        <taxon>Pseudomonadota</taxon>
        <taxon>Gammaproteobacteria</taxon>
        <taxon>Lysobacterales</taxon>
        <taxon>Lysobacteraceae</taxon>
        <taxon>Stenotrophomonas</taxon>
        <taxon>Stenotrophomonas maltophilia group</taxon>
    </lineage>
</organism>
<dbReference type="Proteomes" id="UP000197090">
    <property type="component" value="Unassembled WGS sequence"/>
</dbReference>
<accession>A0A246I4V4</accession>
<reference evidence="1 2" key="1">
    <citation type="submission" date="2017-06" db="EMBL/GenBank/DDBJ databases">
        <authorList>
            <person name="Kim H.J."/>
            <person name="Triplett B.A."/>
        </authorList>
    </citation>
    <scope>NUCLEOTIDE SEQUENCE [LARGE SCALE GENOMIC DNA]</scope>
    <source>
        <strain evidence="1 2">594</strain>
    </source>
</reference>
<dbReference type="EMBL" id="NIVX01000079">
    <property type="protein sequence ID" value="OWQ73432.1"/>
    <property type="molecule type" value="Genomic_DNA"/>
</dbReference>